<dbReference type="OrthoDB" id="3831024at2"/>
<organism evidence="1 2">
    <name type="scientific">Limnoglobus roseus</name>
    <dbReference type="NCBI Taxonomy" id="2598579"/>
    <lineage>
        <taxon>Bacteria</taxon>
        <taxon>Pseudomonadati</taxon>
        <taxon>Planctomycetota</taxon>
        <taxon>Planctomycetia</taxon>
        <taxon>Gemmatales</taxon>
        <taxon>Gemmataceae</taxon>
        <taxon>Limnoglobus</taxon>
    </lineage>
</organism>
<keyword evidence="2" id="KW-1185">Reference proteome</keyword>
<sequence length="86" mass="9429">MLHQAWSDGSFFPVVNGSARAVVEAGATVVWTVQAASWVAALSRYYEWRGFEPYRPIDDDPGIYTAEQEQEAAVRGRDAEPGPASL</sequence>
<dbReference type="AlphaFoldDB" id="A0A5C1APL1"/>
<dbReference type="KEGG" id="lrs:PX52LOC_07039"/>
<gene>
    <name evidence="1" type="ORF">PX52LOC_07039</name>
</gene>
<proteinExistence type="predicted"/>
<dbReference type="EMBL" id="CP042425">
    <property type="protein sequence ID" value="QEL19956.1"/>
    <property type="molecule type" value="Genomic_DNA"/>
</dbReference>
<accession>A0A5C1APL1</accession>
<name>A0A5C1APL1_9BACT</name>
<evidence type="ECO:0000313" key="1">
    <source>
        <dbReference type="EMBL" id="QEL19956.1"/>
    </source>
</evidence>
<protein>
    <submittedName>
        <fullName evidence="1">Uncharacterized protein</fullName>
    </submittedName>
</protein>
<reference evidence="2" key="1">
    <citation type="submission" date="2019-08" db="EMBL/GenBank/DDBJ databases">
        <title>Limnoglobus roseus gen. nov., sp. nov., a novel freshwater planctomycete with a giant genome from the family Gemmataceae.</title>
        <authorList>
            <person name="Kulichevskaya I.S."/>
            <person name="Naumoff D.G."/>
            <person name="Miroshnikov K."/>
            <person name="Ivanova A."/>
            <person name="Philippov D.A."/>
            <person name="Hakobyan A."/>
            <person name="Rijpstra I.C."/>
            <person name="Sinninghe Damste J.S."/>
            <person name="Liesack W."/>
            <person name="Dedysh S.N."/>
        </authorList>
    </citation>
    <scope>NUCLEOTIDE SEQUENCE [LARGE SCALE GENOMIC DNA]</scope>
    <source>
        <strain evidence="2">PX52</strain>
    </source>
</reference>
<evidence type="ECO:0000313" key="2">
    <source>
        <dbReference type="Proteomes" id="UP000324974"/>
    </source>
</evidence>
<dbReference type="RefSeq" id="WP_149114295.1">
    <property type="nucleotide sequence ID" value="NZ_CP042425.1"/>
</dbReference>
<dbReference type="Proteomes" id="UP000324974">
    <property type="component" value="Chromosome"/>
</dbReference>